<evidence type="ECO:0000256" key="8">
    <source>
        <dbReference type="ARBA" id="ARBA00022816"/>
    </source>
</evidence>
<keyword evidence="7 11" id="KW-0833">Ubl conjugation pathway</keyword>
<feature type="domain" description="HECT" evidence="14">
    <location>
        <begin position="3778"/>
        <end position="4114"/>
    </location>
</feature>
<dbReference type="FunFam" id="3.30.2410.10:FF:000004">
    <property type="entry name" value="E3 ubiquitin-protein ligase HUWE1, variant"/>
    <property type="match status" value="1"/>
</dbReference>
<feature type="region of interest" description="Disordered" evidence="13">
    <location>
        <begin position="2737"/>
        <end position="2778"/>
    </location>
</feature>
<dbReference type="Pfam" id="PF00632">
    <property type="entry name" value="HECT"/>
    <property type="match status" value="1"/>
</dbReference>
<proteinExistence type="inferred from homology"/>
<evidence type="ECO:0000256" key="9">
    <source>
        <dbReference type="ARBA" id="ARBA00023242"/>
    </source>
</evidence>
<dbReference type="Pfam" id="PF06012">
    <property type="entry name" value="DUF908"/>
    <property type="match status" value="1"/>
</dbReference>
<evidence type="ECO:0000313" key="15">
    <source>
        <dbReference type="EMBL" id="KAI1855964.1"/>
    </source>
</evidence>
<evidence type="ECO:0000256" key="6">
    <source>
        <dbReference type="ARBA" id="ARBA00022679"/>
    </source>
</evidence>
<name>A0A9Q0AK17_9PEZI</name>
<feature type="region of interest" description="Disordered" evidence="13">
    <location>
        <begin position="1614"/>
        <end position="1646"/>
    </location>
</feature>
<evidence type="ECO:0000256" key="12">
    <source>
        <dbReference type="SAM" id="Coils"/>
    </source>
</evidence>
<dbReference type="Gene3D" id="3.30.2410.10">
    <property type="entry name" value="Hect, E3 ligase catalytic domain"/>
    <property type="match status" value="1"/>
</dbReference>
<keyword evidence="5" id="KW-0813">Transport</keyword>
<dbReference type="FunFam" id="3.90.1750.10:FF:000003">
    <property type="entry name" value="E3 ubiquitin-protein ligase UPL1"/>
    <property type="match status" value="1"/>
</dbReference>
<dbReference type="InterPro" id="IPR025527">
    <property type="entry name" value="HUWE1/Rev1_UBM"/>
</dbReference>
<feature type="coiled-coil region" evidence="12">
    <location>
        <begin position="3385"/>
        <end position="3419"/>
    </location>
</feature>
<dbReference type="EMBL" id="JAFIMR010000048">
    <property type="protein sequence ID" value="KAI1855964.1"/>
    <property type="molecule type" value="Genomic_DNA"/>
</dbReference>
<evidence type="ECO:0000256" key="11">
    <source>
        <dbReference type="PROSITE-ProRule" id="PRU00104"/>
    </source>
</evidence>
<feature type="compositionally biased region" description="Basic and acidic residues" evidence="13">
    <location>
        <begin position="2086"/>
        <end position="2098"/>
    </location>
</feature>
<dbReference type="GO" id="GO:0005634">
    <property type="term" value="C:nucleus"/>
    <property type="evidence" value="ECO:0007669"/>
    <property type="project" value="UniProtKB-SubCell"/>
</dbReference>
<keyword evidence="16" id="KW-1185">Reference proteome</keyword>
<dbReference type="SMART" id="SM00119">
    <property type="entry name" value="HECTc"/>
    <property type="match status" value="1"/>
</dbReference>
<feature type="compositionally biased region" description="Basic and acidic residues" evidence="13">
    <location>
        <begin position="3074"/>
        <end position="3089"/>
    </location>
</feature>
<dbReference type="GO" id="GO:0051028">
    <property type="term" value="P:mRNA transport"/>
    <property type="evidence" value="ECO:0007669"/>
    <property type="project" value="UniProtKB-KW"/>
</dbReference>
<feature type="region of interest" description="Disordered" evidence="13">
    <location>
        <begin position="2891"/>
        <end position="2972"/>
    </location>
</feature>
<feature type="compositionally biased region" description="Basic and acidic residues" evidence="13">
    <location>
        <begin position="2059"/>
        <end position="2072"/>
    </location>
</feature>
<dbReference type="Pfam" id="PF14377">
    <property type="entry name" value="UBM"/>
    <property type="match status" value="3"/>
</dbReference>
<comment type="pathway">
    <text evidence="3">Protein modification; protein ubiquitination.</text>
</comment>
<feature type="region of interest" description="Disordered" evidence="13">
    <location>
        <begin position="3159"/>
        <end position="3179"/>
    </location>
</feature>
<dbReference type="GO" id="GO:0006511">
    <property type="term" value="P:ubiquitin-dependent protein catabolic process"/>
    <property type="evidence" value="ECO:0007669"/>
    <property type="project" value="TreeGrafter"/>
</dbReference>
<dbReference type="InterPro" id="IPR035983">
    <property type="entry name" value="Hect_E3_ubiquitin_ligase"/>
</dbReference>
<feature type="compositionally biased region" description="Low complexity" evidence="13">
    <location>
        <begin position="2945"/>
        <end position="2957"/>
    </location>
</feature>
<feature type="compositionally biased region" description="Low complexity" evidence="13">
    <location>
        <begin position="3090"/>
        <end position="3100"/>
    </location>
</feature>
<dbReference type="InterPro" id="IPR050409">
    <property type="entry name" value="E3_ubiq-protein_ligase"/>
</dbReference>
<dbReference type="GO" id="GO:0005737">
    <property type="term" value="C:cytoplasm"/>
    <property type="evidence" value="ECO:0007669"/>
    <property type="project" value="TreeGrafter"/>
</dbReference>
<evidence type="ECO:0000256" key="4">
    <source>
        <dbReference type="ARBA" id="ARBA00012485"/>
    </source>
</evidence>
<feature type="compositionally biased region" description="Polar residues" evidence="13">
    <location>
        <begin position="310"/>
        <end position="338"/>
    </location>
</feature>
<protein>
    <recommendedName>
        <fullName evidence="4">HECT-type E3 ubiquitin transferase</fullName>
        <ecNumber evidence="4">2.3.2.26</ecNumber>
    </recommendedName>
</protein>
<keyword evidence="6" id="KW-0808">Transferase</keyword>
<dbReference type="Proteomes" id="UP000829685">
    <property type="component" value="Unassembled WGS sequence"/>
</dbReference>
<keyword evidence="8" id="KW-0509">mRNA transport</keyword>
<feature type="compositionally biased region" description="Low complexity" evidence="13">
    <location>
        <begin position="748"/>
        <end position="761"/>
    </location>
</feature>
<feature type="region of interest" description="Disordered" evidence="13">
    <location>
        <begin position="1159"/>
        <end position="1185"/>
    </location>
</feature>
<dbReference type="InterPro" id="IPR010309">
    <property type="entry name" value="E3_Ub_ligase_DUF908"/>
</dbReference>
<dbReference type="GO" id="GO:0061630">
    <property type="term" value="F:ubiquitin protein ligase activity"/>
    <property type="evidence" value="ECO:0007669"/>
    <property type="project" value="UniProtKB-EC"/>
</dbReference>
<evidence type="ECO:0000256" key="10">
    <source>
        <dbReference type="ARBA" id="ARBA00034494"/>
    </source>
</evidence>
<feature type="compositionally biased region" description="Polar residues" evidence="13">
    <location>
        <begin position="347"/>
        <end position="361"/>
    </location>
</feature>
<dbReference type="GO" id="GO:0000209">
    <property type="term" value="P:protein polyubiquitination"/>
    <property type="evidence" value="ECO:0007669"/>
    <property type="project" value="TreeGrafter"/>
</dbReference>
<dbReference type="InterPro" id="IPR010314">
    <property type="entry name" value="E3_Ub_ligase_DUF913"/>
</dbReference>
<dbReference type="EC" id="2.3.2.26" evidence="4"/>
<dbReference type="Gene3D" id="3.90.1750.10">
    <property type="entry name" value="Hect, E3 ligase catalytic domains"/>
    <property type="match status" value="1"/>
</dbReference>
<feature type="region of interest" description="Disordered" evidence="13">
    <location>
        <begin position="3437"/>
        <end position="3466"/>
    </location>
</feature>
<dbReference type="PROSITE" id="PS50237">
    <property type="entry name" value="HECT"/>
    <property type="match status" value="1"/>
</dbReference>
<reference evidence="15" key="1">
    <citation type="submission" date="2021-03" db="EMBL/GenBank/DDBJ databases">
        <title>Revisited historic fungal species revealed as producer of novel bioactive compounds through whole genome sequencing and comparative genomics.</title>
        <authorList>
            <person name="Vignolle G.A."/>
            <person name="Hochenegger N."/>
            <person name="Mach R.L."/>
            <person name="Mach-Aigner A.R."/>
            <person name="Javad Rahimi M."/>
            <person name="Salim K.A."/>
            <person name="Chan C.M."/>
            <person name="Lim L.B.L."/>
            <person name="Cai F."/>
            <person name="Druzhinina I.S."/>
            <person name="U'Ren J.M."/>
            <person name="Derntl C."/>
        </authorList>
    </citation>
    <scope>NUCLEOTIDE SEQUENCE</scope>
    <source>
        <strain evidence="15">TUCIM 5799</strain>
    </source>
</reference>
<keyword evidence="12" id="KW-0175">Coiled coil</keyword>
<feature type="region of interest" description="Disordered" evidence="13">
    <location>
        <begin position="2357"/>
        <end position="2486"/>
    </location>
</feature>
<feature type="region of interest" description="Disordered" evidence="13">
    <location>
        <begin position="2812"/>
        <end position="2849"/>
    </location>
</feature>
<comment type="catalytic activity">
    <reaction evidence="1">
        <text>S-ubiquitinyl-[E2 ubiquitin-conjugating enzyme]-L-cysteine + [acceptor protein]-L-lysine = [E2 ubiquitin-conjugating enzyme]-L-cysteine + N(6)-ubiquitinyl-[acceptor protein]-L-lysine.</text>
        <dbReference type="EC" id="2.3.2.26"/>
    </reaction>
</comment>
<feature type="compositionally biased region" description="Acidic residues" evidence="13">
    <location>
        <begin position="2451"/>
        <end position="2486"/>
    </location>
</feature>
<feature type="compositionally biased region" description="Basic and acidic residues" evidence="13">
    <location>
        <begin position="2827"/>
        <end position="2840"/>
    </location>
</feature>
<feature type="compositionally biased region" description="Acidic residues" evidence="13">
    <location>
        <begin position="2361"/>
        <end position="2370"/>
    </location>
</feature>
<comment type="similarity">
    <text evidence="10">Belongs to the UPL family. TOM1/PTR1 subfamily.</text>
</comment>
<comment type="caution">
    <text evidence="15">The sequence shown here is derived from an EMBL/GenBank/DDBJ whole genome shotgun (WGS) entry which is preliminary data.</text>
</comment>
<feature type="compositionally biased region" description="Basic and acidic residues" evidence="13">
    <location>
        <begin position="2011"/>
        <end position="2022"/>
    </location>
</feature>
<dbReference type="InterPro" id="IPR000569">
    <property type="entry name" value="HECT_dom"/>
</dbReference>
<feature type="compositionally biased region" description="Basic and acidic residues" evidence="13">
    <location>
        <begin position="2758"/>
        <end position="2768"/>
    </location>
</feature>
<dbReference type="CDD" id="cd00078">
    <property type="entry name" value="HECTc"/>
    <property type="match status" value="1"/>
</dbReference>
<accession>A0A9Q0AK17</accession>
<feature type="region of interest" description="Disordered" evidence="13">
    <location>
        <begin position="216"/>
        <end position="239"/>
    </location>
</feature>
<comment type="subcellular location">
    <subcellularLocation>
        <location evidence="2">Nucleus</location>
    </subcellularLocation>
</comment>
<feature type="region of interest" description="Disordered" evidence="13">
    <location>
        <begin position="279"/>
        <end position="361"/>
    </location>
</feature>
<feature type="region of interest" description="Disordered" evidence="13">
    <location>
        <begin position="2676"/>
        <end position="2703"/>
    </location>
</feature>
<feature type="region of interest" description="Disordered" evidence="13">
    <location>
        <begin position="910"/>
        <end position="934"/>
    </location>
</feature>
<dbReference type="Pfam" id="PF06025">
    <property type="entry name" value="DUF913"/>
    <property type="match status" value="1"/>
</dbReference>
<evidence type="ECO:0000256" key="5">
    <source>
        <dbReference type="ARBA" id="ARBA00022448"/>
    </source>
</evidence>
<evidence type="ECO:0000313" key="16">
    <source>
        <dbReference type="Proteomes" id="UP000829685"/>
    </source>
</evidence>
<feature type="compositionally biased region" description="Polar residues" evidence="13">
    <location>
        <begin position="1159"/>
        <end position="1169"/>
    </location>
</feature>
<dbReference type="SUPFAM" id="SSF56204">
    <property type="entry name" value="Hect, E3 ligase catalytic domain"/>
    <property type="match status" value="1"/>
</dbReference>
<feature type="region of interest" description="Disordered" evidence="13">
    <location>
        <begin position="3074"/>
        <end position="3102"/>
    </location>
</feature>
<feature type="region of interest" description="Disordered" evidence="13">
    <location>
        <begin position="1991"/>
        <end position="2022"/>
    </location>
</feature>
<dbReference type="FunFam" id="3.30.2160.10:FF:000001">
    <property type="entry name" value="E3 ubiquitin-protein ligase NEDD4-like"/>
    <property type="match status" value="1"/>
</dbReference>
<organism evidence="15 16">
    <name type="scientific">Neoarthrinium moseri</name>
    <dbReference type="NCBI Taxonomy" id="1658444"/>
    <lineage>
        <taxon>Eukaryota</taxon>
        <taxon>Fungi</taxon>
        <taxon>Dikarya</taxon>
        <taxon>Ascomycota</taxon>
        <taxon>Pezizomycotina</taxon>
        <taxon>Sordariomycetes</taxon>
        <taxon>Xylariomycetidae</taxon>
        <taxon>Amphisphaeriales</taxon>
        <taxon>Apiosporaceae</taxon>
        <taxon>Neoarthrinium</taxon>
    </lineage>
</organism>
<feature type="compositionally biased region" description="Polar residues" evidence="13">
    <location>
        <begin position="1623"/>
        <end position="1646"/>
    </location>
</feature>
<evidence type="ECO:0000256" key="1">
    <source>
        <dbReference type="ARBA" id="ARBA00000885"/>
    </source>
</evidence>
<feature type="compositionally biased region" description="Polar residues" evidence="13">
    <location>
        <begin position="3439"/>
        <end position="3458"/>
    </location>
</feature>
<evidence type="ECO:0000259" key="14">
    <source>
        <dbReference type="PROSITE" id="PS50237"/>
    </source>
</evidence>
<evidence type="ECO:0000256" key="2">
    <source>
        <dbReference type="ARBA" id="ARBA00004123"/>
    </source>
</evidence>
<feature type="region of interest" description="Disordered" evidence="13">
    <location>
        <begin position="1532"/>
        <end position="1579"/>
    </location>
</feature>
<dbReference type="Gene3D" id="3.30.2160.10">
    <property type="entry name" value="Hect, E3 ligase catalytic domain"/>
    <property type="match status" value="1"/>
</dbReference>
<feature type="region of interest" description="Disordered" evidence="13">
    <location>
        <begin position="2059"/>
        <end position="2098"/>
    </location>
</feature>
<gene>
    <name evidence="15" type="ORF">JX265_012047</name>
</gene>
<sequence length="4114" mass="455880">MGKITKTLQTKHKESLTPWLQEFVQTASSTPLPLLPKFLATFPTRWPFPRGDLYHWISLLNRFDSVLENFCSTYKLSDGPQMRQFGCDVLLSTDSTSAGGNQQWDKARLSELGYGEDGDVALVVAILNFTKMLLNHCGNRSIYASSSHLNDLLNSTDFAVICATLRVGVELAKRYQASVKRMSGTSRPISAALLSNHYNIDLDRVQQLAQPFAKTPIVRPSEPLPLSTPTASASKGKSHANKNAASMYANDLCAIAKPSSPDESDARWSGWGDVRLSYYPTSGAPEPSEKQPPPERPAQSSTPSTPTPLRRSNTANIPQSTPRSSRQAASEDSPSPSFRSPAFGNGDTVTAGQRSVEVPQSTVLGTPVNKLLERAPSDLPKAATYDFLNRLRIAKALTGSAESRQDALKARLLAIENLAYIHTESAFIERVLKQDNDEPRRFQLIYQLAELIHPSADGSSDAPMDLQSIALSLLEAMTSFHTRLPDIFSALNATVNHGVLLYVIRKAVAEMKQDDSGEQYTEADEWRDNLFSLTLHITMAMTNNSARTTPEIISAGLLDIMVEILTIRSNVAERTHATLLSFLDNLIYSVHSSSMTIVSAEGLDAITDLITHEVDLARKLVADQQGTPPSYRSLVVDYEIPFYQQQNLKWLLKFIHHLMTNAFAYGGNTDRLLRNLVDKSALLRSLREITVNGNLFGSLVWTSTVSILSDFLNNDPTSFAAISEAGLVQSFLESITGRQIKTEQHPTSASNSGGNENGDSSPISPIEADDRPHPPTQEMLETPRPGQLACGIRPSPEAINVVPTVLNAISLNNQGMTMVASSRAFESFFEIFESPDHVRVMASIDTELAVNLGTHFDELARHHPALRPAITNAVLDMVARLVHLGKVKAAEANWGTKLVVKTSSGSEIPADSNLLGDGGDTAGKGKEKSLNASEEMDVDAVDADAHTIQEDSLDPESASPHKSILPYIFAASSFLFHYLGNAQLKQPLVHKGLTELLLDLCTSPSLPHRFGESVSASVLHNVIAQLVEYSPVIGMPSLLRRTQESIDALESLTKTSDLEAYFAPFLGSDSVVISQTPSDKLRTLADGTPIVKALLNVQSLGKALIPCFPYSSRAQTLTFPPVNIYDYFNQLTASLGPLLRSAICQEQMSLHSVPQNWYHSKRQSGSAEQPGQAANGPTVEPPNLGNDDETILAAILSPSGLSLPVRSGSASSSERKTSRYRNFETISTVLRGVLPVIFPLLSTIGRALLSRRSERGNSPERDAYVKAHHVKLAHTLADTLFNQLDVPVEPRSVKQFYHCITMTHALYEILCDRKFDGGRSERQGSHVIASVLVAFKQKGGFDKLNSMLRIFSDECCKEPKDGDGESLSKLAFIGMKKILDLYALLANAKVISDSVAQTSFLSRNTSRAGETHIAANLIVELRMSMLPVVRELWESPLAEKVSAEAMTKIIDILKLISAADQESGAYKRSDKNPPPGLLKQEPVKFSWLIVSSTVAQLKENGFDEALAREAVYRANGSPAPAGDYCRAHRTGIAGSSNPIPEFDAPSDDLEEPPSASTDSGNALPDLAPSGDQPMMDVDLPADIPAGLLEEEILGEFREAAGFVSGAELSAAGLPAAPHDANGATASSTSLPQATSSTGDSTSQNQLAVTKEDLDVAREQLRTNIIDRCIDVIRAHPSTCYAISELIDAAVIRSSTDDSAKQEIGETLVNALISLSFNDDLRPNGQSIAAYAHLLSLLLQNRGFYSATLSSLKENVAGFLHFLKPSSPPADELPSWIPYILLIFEILLSDDEQPTDVKWKAPSSEDDPIEPLQWAPKDLSVKADDRQVLMESILEILPKVGKAESLAVSVLRIIVILTRDRPTARVIGDKKNLQRLFVMTKQLSGSGSARLSETRISSYVLTILRHIIEDEGIIKQLMRSEIRFLFDNTRNQRPIDLAGYTRQLSHLALRDSRLFVDVSNEMIRLSRWTAGENGSSHRQTVVIKEQRIEAPKDDVAPTVRATEDLSIQDIKPSTEGEDKHSTDASKLLLQDTKRPILENPDGVIHFLLCELLNYREVDDKEQTQGQKDVKDTSESGSANSGGQGDTAENRPSDKDKKVKPVFKSEEHPIFIYRCFILRCLVELLQSYNQTKVEFINFKRSAPLQTNTPIKPRASVLNYLLTDLLCGRPLDGPSDSLVDKKRAATASQAQAVLIALMGKTNERPTDRTREKYDYDEEPDLLFVRRFVLDTILKAYKDASTSHEAFDVRYGRMLALSEAMHQIMGADMNKDMPSTRPQDSSPERSYAQIRRLMYEKGYLGALTSSIADIDLAFPPVKKTIKQILKVLRVLTSTAIHLSNANILPAASTLEQVEDDIASATSLSDMEDDREETPDLYRNSALGMLEPGRDPEDDYSDGSEDDDAEMYDEEYGDEMEYEEEVSHDGEEDVSDEDDEEVEGMGHIEGLPGDLGVVEIIDDEGNPVEDDGASGWESETDEDEGEEDDEDDEEIDYEAEAQDLEEAHMHGLDDVPDIGRFGNLMRAIEEDEDYEGGDDINNVNPFPEDDDEDGMSLLCCLLMVCFLGELLADAMSFSFPARNPGSLVEDDAPPPHASLPSMGWDTLVFDHGGNVLGGHQHHHRHRHGFRGPFPPVPFMMGGPRDPLSHLGGMYLPPATVRRTPDDPRLLGDLLADAVADGTSNSNMEPVFEAPRRSIPQPPTRVSRFSRNRQRSNYFLSPSRQFTSQTHEPVPTNLRTLEMRNFMRPSQRDRPSNNDDGLNPLLRRTNDTGRDSSPRPHHNLARLLGGHGGSPLSLLNDLITSLPTTMGRHALQFHISAPGPTGEMQEISLPVPHSREHAPESRRENQDPSQASAFSTESTMIRWLEETKMVFGPTHGEKSLRLVPAILAHLVPPAIQREKEQKAREAEFKRRQEEERKKREEEERKAREAKEAEEKAAREKAEAEERERAEAVAAEAAAQAAAEPPQTTEESSHIDFEDSDAMEGIETHDEEDDTEEPASNQPRVMTIIRGEEVDVTDLGIDAEYLEALPEEFREEVIAQAVTQRRSQAREAPRRTGEQTEVFQEFLDALPDDIRQEIVQQERAEQRRRDREEQRRQAATAGQQAEAQEMDTASILMTFPPALREQVLMDQGADLMDSLPPEMAAEARRLVRNHPAVVHRVRDDLGAGRVPDPAQPGGGGNVADKPQRRTIVQMLDKSGVATLLRLMFINVKSGSMENPLKHVIKDVCENKQTRLEVISTLLQILQDGTTDVEAVERSFASLSIKAKQQREKDGKTPQSMKRSLTNIGHSSHVHTSAETSPVLIVQQCLDLLCFLADEDVHVPGLFLTEHDIVGSTLKRSLSRKGKGKGPDLKTHKYAINSLLALLDRDLVIESSTIMDSLSQLLSRVTLPLLALDRKLKEADETIKKLDKEIEELETAVANSAASEGPSNEQGAATEAIAAAETQQDPSITSDAANTTEGSSKANPAEALAKAKDRREFIQKRVKTYVPPQIPTHNLTKIINIFVARECSSKTFKETLSAIKNLSVIPNAMDTFGEELARQSRLLSEKIVHHLDELLPHIEKASTGTEIQGVALAKFSPGAADQNKLLRVLTALDHLFTQKKPLSTQESESSNEAKKADLLATLYRNTTFHAMWDRLSSCLSAIRQRESLINVATILLPLIEALMVVCKDSANPDLSSSQLKETVLSSPAPESPMTNRFLSFTEEHRRILNELVRNNPSLMKGTFQNLVKNPKVLEFDNKRNWFNRSVHNRNQIRDGRTFPSLQLSVRRDQVFHDSFKSLYFKSGDEMKFGKLNIRFHGEEGVDAGGVTREWFQVLSRQMFDPNYALFVPVSSDRTTFHPNKLSGINDEHLMFFKFIGRVIGKALYEGRVLDCYFSRAVYKRILGKQVSVKDMESFDPDYYKSLVWMLENDITDIITETFSVETDEFGVTKIEDLCENGRNIPVTEENKQDYVRLVVEHKLLSSVKEQMEHFLKGFHEIIPAELVSIFNEQELELLISGLPDIDVDDWKSNTEYQNYTPSSQQIQWFWRALRSFDKEELAKLLQFVTGTSKVPLNGFKELEGMNGINRFNIHRDYGNKDRLPSSHTCFNQLDLPEYESYDILRAQLLKAITAGSDYFGFA</sequence>
<dbReference type="PANTHER" id="PTHR11254:SF67">
    <property type="entry name" value="E3 UBIQUITIN-PROTEIN LIGASE HUWE1"/>
    <property type="match status" value="1"/>
</dbReference>
<evidence type="ECO:0000256" key="13">
    <source>
        <dbReference type="SAM" id="MobiDB-lite"/>
    </source>
</evidence>
<dbReference type="PANTHER" id="PTHR11254">
    <property type="entry name" value="HECT DOMAIN UBIQUITIN-PROTEIN LIGASE"/>
    <property type="match status" value="1"/>
</dbReference>
<feature type="compositionally biased region" description="Basic and acidic residues" evidence="13">
    <location>
        <begin position="2891"/>
        <end position="2944"/>
    </location>
</feature>
<feature type="region of interest" description="Disordered" evidence="13">
    <location>
        <begin position="739"/>
        <end position="792"/>
    </location>
</feature>
<feature type="active site" description="Glycyl thioester intermediate" evidence="11">
    <location>
        <position position="4081"/>
    </location>
</feature>
<evidence type="ECO:0000256" key="3">
    <source>
        <dbReference type="ARBA" id="ARBA00004906"/>
    </source>
</evidence>
<evidence type="ECO:0000256" key="7">
    <source>
        <dbReference type="ARBA" id="ARBA00022786"/>
    </source>
</evidence>
<keyword evidence="9" id="KW-0539">Nucleus</keyword>
<feature type="compositionally biased region" description="Acidic residues" evidence="13">
    <location>
        <begin position="2387"/>
        <end position="2434"/>
    </location>
</feature>